<dbReference type="PANTHER" id="PTHR43719">
    <property type="entry name" value="TWO-COMPONENT HISTIDINE KINASE"/>
    <property type="match status" value="1"/>
</dbReference>
<dbReference type="CDD" id="cd00082">
    <property type="entry name" value="HisKA"/>
    <property type="match status" value="1"/>
</dbReference>
<proteinExistence type="predicted"/>
<dbReference type="GO" id="GO:0000155">
    <property type="term" value="F:phosphorelay sensor kinase activity"/>
    <property type="evidence" value="ECO:0007669"/>
    <property type="project" value="InterPro"/>
</dbReference>
<dbReference type="SUPFAM" id="SSF55874">
    <property type="entry name" value="ATPase domain of HSP90 chaperone/DNA topoisomerase II/histidine kinase"/>
    <property type="match status" value="1"/>
</dbReference>
<dbReference type="InterPro" id="IPR005467">
    <property type="entry name" value="His_kinase_dom"/>
</dbReference>
<evidence type="ECO:0000259" key="3">
    <source>
        <dbReference type="PROSITE" id="PS50109"/>
    </source>
</evidence>
<reference evidence="4" key="3">
    <citation type="submission" date="2016-12" db="EMBL/GenBank/DDBJ databases">
        <title>Annotation of the draft genome assembly of Crocosphaera watsonii WH 8501.</title>
        <authorList>
            <consortium name="US DOE Joint Genome Institute (JGI-ORNL)"/>
            <person name="Larimer F."/>
            <person name="Land M."/>
        </authorList>
    </citation>
    <scope>NUCLEOTIDE SEQUENCE</scope>
    <source>
        <strain evidence="4">WH 8501</strain>
    </source>
</reference>
<dbReference type="InterPro" id="IPR050956">
    <property type="entry name" value="2C_system_His_kinase"/>
</dbReference>
<feature type="domain" description="Histidine kinase" evidence="3">
    <location>
        <begin position="1"/>
        <end position="114"/>
    </location>
</feature>
<dbReference type="InterPro" id="IPR003661">
    <property type="entry name" value="HisK_dim/P_dom"/>
</dbReference>
<evidence type="ECO:0000313" key="5">
    <source>
        <dbReference type="Proteomes" id="UP000003922"/>
    </source>
</evidence>
<organism evidence="4 5">
    <name type="scientific">Crocosphaera watsonii WH 8501</name>
    <dbReference type="NCBI Taxonomy" id="165597"/>
    <lineage>
        <taxon>Bacteria</taxon>
        <taxon>Bacillati</taxon>
        <taxon>Cyanobacteriota</taxon>
        <taxon>Cyanophyceae</taxon>
        <taxon>Oscillatoriophycideae</taxon>
        <taxon>Chroococcales</taxon>
        <taxon>Aphanothecaceae</taxon>
        <taxon>Crocosphaera</taxon>
    </lineage>
</organism>
<dbReference type="AlphaFoldDB" id="Q4BX71"/>
<dbReference type="PROSITE" id="PS50109">
    <property type="entry name" value="HIS_KIN"/>
    <property type="match status" value="1"/>
</dbReference>
<accession>Q4BX71</accession>
<keyword evidence="2 4" id="KW-0808">Transferase</keyword>
<keyword evidence="1" id="KW-0597">Phosphoprotein</keyword>
<evidence type="ECO:0000256" key="2">
    <source>
        <dbReference type="ARBA" id="ARBA00022777"/>
    </source>
</evidence>
<reference evidence="4" key="1">
    <citation type="submission" date="2004-02" db="EMBL/GenBank/DDBJ databases">
        <authorList>
            <consortium name="DOE Joint Genome Institute"/>
        </authorList>
    </citation>
    <scope>NUCLEOTIDE SEQUENCE [LARGE SCALE GENOMIC DNA]</scope>
    <source>
        <strain evidence="4">WH 8501</strain>
    </source>
</reference>
<name>Q4BX71_CROWT</name>
<dbReference type="InterPro" id="IPR036890">
    <property type="entry name" value="HATPase_C_sf"/>
</dbReference>
<protein>
    <submittedName>
        <fullName evidence="4">Histidine kinase A, N-terminal</fullName>
    </submittedName>
</protein>
<dbReference type="Proteomes" id="UP000003922">
    <property type="component" value="Unassembled WGS sequence"/>
</dbReference>
<dbReference type="RefSeq" id="WP_007307720.1">
    <property type="nucleotide sequence ID" value="NZ_AADV02000139.1"/>
</dbReference>
<gene>
    <name evidence="4" type="ORF">CwatDRAFT_0987</name>
</gene>
<reference evidence="4" key="2">
    <citation type="submission" date="2005-06" db="EMBL/GenBank/DDBJ databases">
        <title>Sequencing of the draft genome and assembly of Crocosphaera watsonii WH 8501.</title>
        <authorList>
            <consortium name="US DOE Joint Genome Institute (JGI-PGF)"/>
            <person name="Copeland A."/>
            <person name="Lucas S."/>
            <person name="Lapidus A."/>
            <person name="Barry K."/>
            <person name="Detter C."/>
            <person name="Glavina T."/>
            <person name="Hammon N."/>
            <person name="Israni S."/>
            <person name="Pitluck S."/>
            <person name="Richardson P."/>
        </authorList>
    </citation>
    <scope>NUCLEOTIDE SEQUENCE [LARGE SCALE GENOMIC DNA]</scope>
    <source>
        <strain evidence="4">WH 8501</strain>
    </source>
</reference>
<dbReference type="Pfam" id="PF00512">
    <property type="entry name" value="HisKA"/>
    <property type="match status" value="1"/>
</dbReference>
<dbReference type="KEGG" id="cwa:CwatDRAFT_0987"/>
<evidence type="ECO:0000313" key="4">
    <source>
        <dbReference type="EMBL" id="EAM48502.1"/>
    </source>
</evidence>
<keyword evidence="2 4" id="KW-0418">Kinase</keyword>
<dbReference type="EMBL" id="AADV02000139">
    <property type="protein sequence ID" value="EAM48502.1"/>
    <property type="molecule type" value="Genomic_DNA"/>
</dbReference>
<sequence>MGFAQIIDRDNSLSSEQQKYVGIINRSGEHLLSLINDVLEMSRIEAGQLILHQNYFDLYKLIQSVQELLSFKESSQEISLDFHIDSDIPQYLEGDESKLRQIIVNLVGNAIKFT</sequence>
<dbReference type="Gene3D" id="1.10.287.130">
    <property type="match status" value="1"/>
</dbReference>
<dbReference type="PANTHER" id="PTHR43719:SF71">
    <property type="entry name" value="SENSOR PROTEIN TORS"/>
    <property type="match status" value="1"/>
</dbReference>
<evidence type="ECO:0000256" key="1">
    <source>
        <dbReference type="ARBA" id="ARBA00022553"/>
    </source>
</evidence>
<keyword evidence="5" id="KW-1185">Reference proteome</keyword>
<dbReference type="Gene3D" id="3.30.565.10">
    <property type="entry name" value="Histidine kinase-like ATPase, C-terminal domain"/>
    <property type="match status" value="1"/>
</dbReference>
<comment type="caution">
    <text evidence="4">The sequence shown here is derived from an EMBL/GenBank/DDBJ whole genome shotgun (WGS) entry which is preliminary data.</text>
</comment>